<comment type="caution">
    <text evidence="5">The sequence shown here is derived from an EMBL/GenBank/DDBJ whole genome shotgun (WGS) entry which is preliminary data.</text>
</comment>
<dbReference type="GO" id="GO:0016272">
    <property type="term" value="C:prefoldin complex"/>
    <property type="evidence" value="ECO:0007669"/>
    <property type="project" value="InterPro"/>
</dbReference>
<keyword evidence="3" id="KW-0143">Chaperone</keyword>
<evidence type="ECO:0000256" key="3">
    <source>
        <dbReference type="ARBA" id="ARBA00023186"/>
    </source>
</evidence>
<evidence type="ECO:0000256" key="1">
    <source>
        <dbReference type="ARBA" id="ARBA00008045"/>
    </source>
</evidence>
<dbReference type="AlphaFoldDB" id="A0AA36H3P0"/>
<dbReference type="Proteomes" id="UP001176961">
    <property type="component" value="Unassembled WGS sequence"/>
</dbReference>
<accession>A0AA36H3P0</accession>
<dbReference type="GO" id="GO:0051082">
    <property type="term" value="F:unfolded protein binding"/>
    <property type="evidence" value="ECO:0007669"/>
    <property type="project" value="InterPro"/>
</dbReference>
<dbReference type="CDD" id="cd23165">
    <property type="entry name" value="Prefoldin_4"/>
    <property type="match status" value="1"/>
</dbReference>
<organism evidence="5 6">
    <name type="scientific">Cylicocyclus nassatus</name>
    <name type="common">Nematode worm</name>
    <dbReference type="NCBI Taxonomy" id="53992"/>
    <lineage>
        <taxon>Eukaryota</taxon>
        <taxon>Metazoa</taxon>
        <taxon>Ecdysozoa</taxon>
        <taxon>Nematoda</taxon>
        <taxon>Chromadorea</taxon>
        <taxon>Rhabditida</taxon>
        <taxon>Rhabditina</taxon>
        <taxon>Rhabditomorpha</taxon>
        <taxon>Strongyloidea</taxon>
        <taxon>Strongylidae</taxon>
        <taxon>Cylicocyclus</taxon>
    </lineage>
</organism>
<dbReference type="GO" id="GO:0005737">
    <property type="term" value="C:cytoplasm"/>
    <property type="evidence" value="ECO:0007669"/>
    <property type="project" value="TreeGrafter"/>
</dbReference>
<name>A0AA36H3P0_CYLNA</name>
<evidence type="ECO:0000313" key="5">
    <source>
        <dbReference type="EMBL" id="CAJ0602978.1"/>
    </source>
</evidence>
<protein>
    <recommendedName>
        <fullName evidence="7">Prefoldin subunit 4</fullName>
    </recommendedName>
</protein>
<gene>
    <name evidence="5" type="ORF">CYNAS_LOCUS14961</name>
</gene>
<dbReference type="InterPro" id="IPR002777">
    <property type="entry name" value="PFD_beta-like"/>
</dbReference>
<dbReference type="EMBL" id="CATQJL010000305">
    <property type="protein sequence ID" value="CAJ0602978.1"/>
    <property type="molecule type" value="Genomic_DNA"/>
</dbReference>
<keyword evidence="4" id="KW-0175">Coiled coil</keyword>
<feature type="coiled-coil region" evidence="4">
    <location>
        <begin position="55"/>
        <end position="148"/>
    </location>
</feature>
<keyword evidence="6" id="KW-1185">Reference proteome</keyword>
<dbReference type="PANTHER" id="PTHR21100:SF9">
    <property type="entry name" value="PREFOLDIN SUBUNIT 4"/>
    <property type="match status" value="1"/>
</dbReference>
<comment type="subunit">
    <text evidence="2">Heterohexamer of two PFD-alpha type and four PFD-beta type subunits.</text>
</comment>
<dbReference type="Gene3D" id="1.10.287.370">
    <property type="match status" value="1"/>
</dbReference>
<dbReference type="InterPro" id="IPR009053">
    <property type="entry name" value="Prefoldin"/>
</dbReference>
<dbReference type="PANTHER" id="PTHR21100">
    <property type="entry name" value="PREFOLDIN SUBUNIT 4"/>
    <property type="match status" value="1"/>
</dbReference>
<dbReference type="GO" id="GO:0006457">
    <property type="term" value="P:protein folding"/>
    <property type="evidence" value="ECO:0007669"/>
    <property type="project" value="InterPro"/>
</dbReference>
<comment type="similarity">
    <text evidence="1">Belongs to the prefoldin subunit beta family.</text>
</comment>
<evidence type="ECO:0000256" key="2">
    <source>
        <dbReference type="ARBA" id="ARBA00011695"/>
    </source>
</evidence>
<proteinExistence type="inferred from homology"/>
<evidence type="ECO:0008006" key="7">
    <source>
        <dbReference type="Google" id="ProtNLM"/>
    </source>
</evidence>
<dbReference type="Pfam" id="PF01920">
    <property type="entry name" value="Prefoldin_2"/>
    <property type="match status" value="1"/>
</dbReference>
<dbReference type="SUPFAM" id="SSF46579">
    <property type="entry name" value="Prefoldin"/>
    <property type="match status" value="1"/>
</dbReference>
<evidence type="ECO:0000313" key="6">
    <source>
        <dbReference type="Proteomes" id="UP001176961"/>
    </source>
</evidence>
<reference evidence="5" key="1">
    <citation type="submission" date="2023-07" db="EMBL/GenBank/DDBJ databases">
        <authorList>
            <consortium name="CYATHOMIX"/>
        </authorList>
    </citation>
    <scope>NUCLEOTIDE SEQUENCE</scope>
    <source>
        <strain evidence="5">N/A</strain>
    </source>
</reference>
<dbReference type="InterPro" id="IPR016661">
    <property type="entry name" value="PFDN4"/>
</dbReference>
<sequence>MVNFVLKASVSVENSISSNPSWSRVLRDRLLFSVIVNDMANVTVTSADQQLINKFARLHQDSSQVKEEIKELSNDLLNINEAADELMLLEDEDSKSIPFRIGQTFVHFDGDTMTSKLEQLKEETEMRINDLTARNSASQKEMENLKRVLYAKFGDRINLESEKDS</sequence>
<evidence type="ECO:0000256" key="4">
    <source>
        <dbReference type="SAM" id="Coils"/>
    </source>
</evidence>